<dbReference type="Proteomes" id="UP000038487">
    <property type="component" value="Unassembled WGS sequence"/>
</dbReference>
<accession>A0AB33TFG8</accession>
<organism evidence="1 2">
    <name type="scientific">Mycobacteroides abscessus</name>
    <dbReference type="NCBI Taxonomy" id="36809"/>
    <lineage>
        <taxon>Bacteria</taxon>
        <taxon>Bacillati</taxon>
        <taxon>Actinomycetota</taxon>
        <taxon>Actinomycetes</taxon>
        <taxon>Mycobacteriales</taxon>
        <taxon>Mycobacteriaceae</taxon>
        <taxon>Mycobacteroides</taxon>
    </lineage>
</organism>
<dbReference type="EMBL" id="CSUW01000024">
    <property type="protein sequence ID" value="CPT71521.1"/>
    <property type="molecule type" value="Genomic_DNA"/>
</dbReference>
<comment type="caution">
    <text evidence="1">The sequence shown here is derived from an EMBL/GenBank/DDBJ whole genome shotgun (WGS) entry which is preliminary data.</text>
</comment>
<evidence type="ECO:0000313" key="1">
    <source>
        <dbReference type="EMBL" id="CPT71521.1"/>
    </source>
</evidence>
<evidence type="ECO:0000313" key="2">
    <source>
        <dbReference type="Proteomes" id="UP000038487"/>
    </source>
</evidence>
<name>A0AB33TFG8_9MYCO</name>
<reference evidence="1 2" key="1">
    <citation type="submission" date="2015-03" db="EMBL/GenBank/DDBJ databases">
        <authorList>
            <consortium name="Pathogen Informatics"/>
            <person name="Murphy D."/>
        </authorList>
    </citation>
    <scope>NUCLEOTIDE SEQUENCE [LARGE SCALE GENOMIC DNA]</scope>
    <source>
        <strain evidence="1 2">PAP036</strain>
    </source>
</reference>
<proteinExistence type="predicted"/>
<gene>
    <name evidence="1" type="ORF">ERS075527_05496</name>
</gene>
<protein>
    <submittedName>
        <fullName evidence="1">Uncharacterized protein</fullName>
    </submittedName>
</protein>
<sequence length="164" mass="18122">MSVNQARVLREKTPACRYRSITVSSRILGAMAQRHKGKRQQIAALTDPRVRAVMVGLATRHGISVSQYVADLLAVDVGRPDLVRDLTQTTIPILDDLEVVVDDERLIAPRVHVDVYQVIAERAGNRRMGQYVARVCEAHANGHALPIDHATANENQEELLLTSA</sequence>
<dbReference type="AlphaFoldDB" id="A0AB33TFG8"/>